<evidence type="ECO:0000313" key="12">
    <source>
        <dbReference type="EMBL" id="MBW7570821.1"/>
    </source>
</evidence>
<evidence type="ECO:0000256" key="11">
    <source>
        <dbReference type="SAM" id="Phobius"/>
    </source>
</evidence>
<dbReference type="NCBIfam" id="TIGR04060">
    <property type="entry name" value="formate_focA"/>
    <property type="match status" value="1"/>
</dbReference>
<evidence type="ECO:0000256" key="2">
    <source>
        <dbReference type="ARBA" id="ARBA00022448"/>
    </source>
</evidence>
<dbReference type="Gene3D" id="1.20.1080.10">
    <property type="entry name" value="Glycerol uptake facilitator protein"/>
    <property type="match status" value="1"/>
</dbReference>
<dbReference type="NCBIfam" id="TIGR00790">
    <property type="entry name" value="fnt"/>
    <property type="match status" value="1"/>
</dbReference>
<evidence type="ECO:0000256" key="10">
    <source>
        <dbReference type="NCBIfam" id="TIGR04060"/>
    </source>
</evidence>
<dbReference type="EMBL" id="JAGFNY010000031">
    <property type="protein sequence ID" value="MBW7570821.1"/>
    <property type="molecule type" value="Genomic_DNA"/>
</dbReference>
<keyword evidence="4" id="KW-0997">Cell inner membrane</keyword>
<sequence>MSDNTSMKALSPSQIVEAAEHHVTDKVTKNFARAFLLAILAGASIGFAFCFYTTAVAALGSGAGKILGGLFFALGLFLVVLLGGELFTSSTLTLIAKANKTATWWQVFKNWATVYVGNLIGALFVVLIIFVGRTYMNFGTEWGHVILNTALHKVEHIYPSDGTGMYAYFRGFLEAMCLGIVCNIMVCVAVWLSWGGKSITDKILIMIFPIGMFVASGFEHSVANMFMIPMGIVLQEFSIPEFQSVVDVAKYSDLTVYNFIFSNLIPVTIGNIIGGGMMIGLYNWFIWKKTK</sequence>
<evidence type="ECO:0000256" key="4">
    <source>
        <dbReference type="ARBA" id="ARBA00022519"/>
    </source>
</evidence>
<dbReference type="Pfam" id="PF01226">
    <property type="entry name" value="Form_Nir_trans"/>
    <property type="match status" value="1"/>
</dbReference>
<dbReference type="InterPro" id="IPR023999">
    <property type="entry name" value="Formate_transptr_FocA"/>
</dbReference>
<name>A0ABS7DHQ6_9GAMM</name>
<reference evidence="12 13" key="1">
    <citation type="submission" date="2021-03" db="EMBL/GenBank/DDBJ databases">
        <title>Succinivibrio sp. nov. isolated from feces of cow.</title>
        <authorList>
            <person name="Choi J.-Y."/>
        </authorList>
    </citation>
    <scope>NUCLEOTIDE SEQUENCE [LARGE SCALE GENOMIC DNA]</scope>
    <source>
        <strain evidence="12 13">AGMB01872</strain>
    </source>
</reference>
<dbReference type="PANTHER" id="PTHR30520:SF10">
    <property type="entry name" value="FORMATE CHANNEL FOCA-RELATED"/>
    <property type="match status" value="1"/>
</dbReference>
<evidence type="ECO:0000256" key="7">
    <source>
        <dbReference type="ARBA" id="ARBA00023136"/>
    </source>
</evidence>
<keyword evidence="5 11" id="KW-0812">Transmembrane</keyword>
<evidence type="ECO:0000256" key="9">
    <source>
        <dbReference type="ARBA" id="ARBA00049660"/>
    </source>
</evidence>
<dbReference type="InterPro" id="IPR000292">
    <property type="entry name" value="For/NO2_transpt"/>
</dbReference>
<gene>
    <name evidence="12" type="primary">focA</name>
    <name evidence="12" type="ORF">J5V48_07935</name>
</gene>
<keyword evidence="6 11" id="KW-1133">Transmembrane helix</keyword>
<dbReference type="RefSeq" id="WP_219938046.1">
    <property type="nucleotide sequence ID" value="NZ_JAGFNY010000031.1"/>
</dbReference>
<evidence type="ECO:0000313" key="13">
    <source>
        <dbReference type="Proteomes" id="UP000731465"/>
    </source>
</evidence>
<feature type="transmembrane region" description="Helical" evidence="11">
    <location>
        <begin position="108"/>
        <end position="132"/>
    </location>
</feature>
<feature type="transmembrane region" description="Helical" evidence="11">
    <location>
        <begin position="204"/>
        <end position="228"/>
    </location>
</feature>
<evidence type="ECO:0000256" key="8">
    <source>
        <dbReference type="ARBA" id="ARBA00035914"/>
    </source>
</evidence>
<proteinExistence type="inferred from homology"/>
<evidence type="ECO:0000256" key="1">
    <source>
        <dbReference type="ARBA" id="ARBA00004429"/>
    </source>
</evidence>
<evidence type="ECO:0000256" key="5">
    <source>
        <dbReference type="ARBA" id="ARBA00022692"/>
    </source>
</evidence>
<dbReference type="Proteomes" id="UP000731465">
    <property type="component" value="Unassembled WGS sequence"/>
</dbReference>
<evidence type="ECO:0000256" key="6">
    <source>
        <dbReference type="ARBA" id="ARBA00022989"/>
    </source>
</evidence>
<organism evidence="12 13">
    <name type="scientific">Succinivibrio faecicola</name>
    <dbReference type="NCBI Taxonomy" id="2820300"/>
    <lineage>
        <taxon>Bacteria</taxon>
        <taxon>Pseudomonadati</taxon>
        <taxon>Pseudomonadota</taxon>
        <taxon>Gammaproteobacteria</taxon>
        <taxon>Aeromonadales</taxon>
        <taxon>Succinivibrionaceae</taxon>
        <taxon>Succinivibrio</taxon>
    </lineage>
</organism>
<comment type="subcellular location">
    <subcellularLocation>
        <location evidence="1">Cell inner membrane</location>
        <topology evidence="1">Multi-pass membrane protein</topology>
    </subcellularLocation>
</comment>
<comment type="similarity">
    <text evidence="9">Belongs to the FNT transporter (TC 1.A.16) family.</text>
</comment>
<keyword evidence="3" id="KW-1003">Cell membrane</keyword>
<accession>A0ABS7DHQ6</accession>
<evidence type="ECO:0000256" key="3">
    <source>
        <dbReference type="ARBA" id="ARBA00022475"/>
    </source>
</evidence>
<dbReference type="PROSITE" id="PS01006">
    <property type="entry name" value="FORMATE_NITRITE_TP_2"/>
    <property type="match status" value="1"/>
</dbReference>
<comment type="caution">
    <text evidence="12">The sequence shown here is derived from an EMBL/GenBank/DDBJ whole genome shotgun (WGS) entry which is preliminary data.</text>
</comment>
<keyword evidence="13" id="KW-1185">Reference proteome</keyword>
<dbReference type="PROSITE" id="PS01005">
    <property type="entry name" value="FORMATE_NITRITE_TP_1"/>
    <property type="match status" value="1"/>
</dbReference>
<dbReference type="PANTHER" id="PTHR30520">
    <property type="entry name" value="FORMATE TRANSPORTER-RELATED"/>
    <property type="match status" value="1"/>
</dbReference>
<keyword evidence="2" id="KW-0813">Transport</keyword>
<comment type="catalytic activity">
    <reaction evidence="8">
        <text>formate(in) = formate(out)</text>
        <dbReference type="Rhea" id="RHEA:29679"/>
        <dbReference type="ChEBI" id="CHEBI:15740"/>
    </reaction>
</comment>
<feature type="transmembrane region" description="Helical" evidence="11">
    <location>
        <begin position="260"/>
        <end position="285"/>
    </location>
</feature>
<feature type="transmembrane region" description="Helical" evidence="11">
    <location>
        <begin position="66"/>
        <end position="87"/>
    </location>
</feature>
<keyword evidence="7 11" id="KW-0472">Membrane</keyword>
<feature type="transmembrane region" description="Helical" evidence="11">
    <location>
        <begin position="34"/>
        <end position="60"/>
    </location>
</feature>
<feature type="transmembrane region" description="Helical" evidence="11">
    <location>
        <begin position="168"/>
        <end position="192"/>
    </location>
</feature>
<dbReference type="InterPro" id="IPR023271">
    <property type="entry name" value="Aquaporin-like"/>
</dbReference>
<protein>
    <recommendedName>
        <fullName evidence="10">Formate transporter FocA</fullName>
    </recommendedName>
</protein>
<dbReference type="InterPro" id="IPR024002">
    <property type="entry name" value="For/NO2_transpt_CS"/>
</dbReference>